<keyword evidence="3 4" id="KW-0067">ATP-binding</keyword>
<evidence type="ECO:0000256" key="2">
    <source>
        <dbReference type="ARBA" id="ARBA00022741"/>
    </source>
</evidence>
<dbReference type="InterPro" id="IPR013651">
    <property type="entry name" value="ATP-grasp_RimK-type"/>
</dbReference>
<accession>A0AB39MUT2</accession>
<dbReference type="SUPFAM" id="SSF52440">
    <property type="entry name" value="PreATP-grasp domain"/>
    <property type="match status" value="1"/>
</dbReference>
<evidence type="ECO:0000259" key="5">
    <source>
        <dbReference type="PROSITE" id="PS50975"/>
    </source>
</evidence>
<dbReference type="NCBIfam" id="TIGR00768">
    <property type="entry name" value="rimK_fam"/>
    <property type="match status" value="1"/>
</dbReference>
<dbReference type="Gene3D" id="3.30.1490.20">
    <property type="entry name" value="ATP-grasp fold, A domain"/>
    <property type="match status" value="1"/>
</dbReference>
<dbReference type="PANTHER" id="PTHR21621">
    <property type="entry name" value="RIBOSOMAL PROTEIN S6 MODIFICATION PROTEIN"/>
    <property type="match status" value="1"/>
</dbReference>
<dbReference type="PROSITE" id="PS50975">
    <property type="entry name" value="ATP_GRASP"/>
    <property type="match status" value="1"/>
</dbReference>
<dbReference type="SUPFAM" id="SSF56059">
    <property type="entry name" value="Glutathione synthetase ATP-binding domain-like"/>
    <property type="match status" value="1"/>
</dbReference>
<dbReference type="GO" id="GO:0005737">
    <property type="term" value="C:cytoplasm"/>
    <property type="evidence" value="ECO:0007669"/>
    <property type="project" value="TreeGrafter"/>
</dbReference>
<evidence type="ECO:0000256" key="3">
    <source>
        <dbReference type="ARBA" id="ARBA00022840"/>
    </source>
</evidence>
<evidence type="ECO:0000313" key="6">
    <source>
        <dbReference type="EMBL" id="XDQ08871.1"/>
    </source>
</evidence>
<dbReference type="RefSeq" id="WP_369269319.1">
    <property type="nucleotide sequence ID" value="NZ_CP163432.1"/>
</dbReference>
<dbReference type="Pfam" id="PF08443">
    <property type="entry name" value="RimK"/>
    <property type="match status" value="1"/>
</dbReference>
<dbReference type="PANTHER" id="PTHR21621:SF2">
    <property type="entry name" value="COENZYME GAMMA-F420-2:ALPHA-L-GLUTAMATE LIGASE"/>
    <property type="match status" value="1"/>
</dbReference>
<dbReference type="InterPro" id="IPR004666">
    <property type="entry name" value="Rp_bS6_RimK/Lys_biosynth_LsyX"/>
</dbReference>
<sequence>MTAEPKKLAVLTSRVRLEERLLLAELRKRDIDFDQIDARKFFVRLDNGEPLRLPYGGALSREISHTRNLYACRLLEHAGVPVVNSSQIIGLCGDKLLTTLALREGGLPTIRALAGLTPESVLDELDDFGYPAVVKPLTGSWGRLAARMHDHEQAEALLEHRAALSGPQHQITFVQQYVDKPDRDIKAYVFGGDVVGAIYKVRHDHWRTNTARGGRAEVCPLTDDLVKVLQDTANAIGEGVLGVDVIEDRDGRLFVNEVNHTPEFHGAIEVLDVDLVGAYVDYVMGQLKLWGSR</sequence>
<dbReference type="Pfam" id="PF22626">
    <property type="entry name" value="LysX_preATP_grasp"/>
    <property type="match status" value="1"/>
</dbReference>
<feature type="domain" description="ATP-grasp" evidence="5">
    <location>
        <begin position="99"/>
        <end position="284"/>
    </location>
</feature>
<reference evidence="6" key="1">
    <citation type="submission" date="2024-07" db="EMBL/GenBank/DDBJ databases">
        <authorList>
            <person name="Yu S.T."/>
        </authorList>
    </citation>
    <scope>NUCLEOTIDE SEQUENCE</scope>
    <source>
        <strain evidence="6">R11</strain>
    </source>
</reference>
<dbReference type="Gene3D" id="3.40.50.20">
    <property type="match status" value="1"/>
</dbReference>
<protein>
    <submittedName>
        <fullName evidence="6">RimK family alpha-L-glutamate ligase</fullName>
    </submittedName>
</protein>
<evidence type="ECO:0000256" key="4">
    <source>
        <dbReference type="PROSITE-ProRule" id="PRU00409"/>
    </source>
</evidence>
<keyword evidence="6" id="KW-0436">Ligase</keyword>
<organism evidence="6">
    <name type="scientific">Streptomyces sp. R11</name>
    <dbReference type="NCBI Taxonomy" id="3238625"/>
    <lineage>
        <taxon>Bacteria</taxon>
        <taxon>Bacillati</taxon>
        <taxon>Actinomycetota</taxon>
        <taxon>Actinomycetes</taxon>
        <taxon>Kitasatosporales</taxon>
        <taxon>Streptomycetaceae</taxon>
        <taxon>Streptomyces</taxon>
    </lineage>
</organism>
<dbReference type="InterPro" id="IPR011761">
    <property type="entry name" value="ATP-grasp"/>
</dbReference>
<dbReference type="InterPro" id="IPR016185">
    <property type="entry name" value="PreATP-grasp_dom_sf"/>
</dbReference>
<keyword evidence="2 4" id="KW-0547">Nucleotide-binding</keyword>
<dbReference type="GO" id="GO:0005524">
    <property type="term" value="F:ATP binding"/>
    <property type="evidence" value="ECO:0007669"/>
    <property type="project" value="UniProtKB-UniRule"/>
</dbReference>
<proteinExistence type="predicted"/>
<keyword evidence="1" id="KW-0479">Metal-binding</keyword>
<evidence type="ECO:0000256" key="1">
    <source>
        <dbReference type="ARBA" id="ARBA00022723"/>
    </source>
</evidence>
<dbReference type="AlphaFoldDB" id="A0AB39MUT2"/>
<dbReference type="Gene3D" id="3.30.470.20">
    <property type="entry name" value="ATP-grasp fold, B domain"/>
    <property type="match status" value="1"/>
</dbReference>
<gene>
    <name evidence="6" type="ORF">AB5J55_04030</name>
</gene>
<dbReference type="EMBL" id="CP163432">
    <property type="protein sequence ID" value="XDQ08871.1"/>
    <property type="molecule type" value="Genomic_DNA"/>
</dbReference>
<dbReference type="InterPro" id="IPR054562">
    <property type="entry name" value="LysX/ArgX_preATP_grasp"/>
</dbReference>
<dbReference type="InterPro" id="IPR013815">
    <property type="entry name" value="ATP_grasp_subdomain_1"/>
</dbReference>
<name>A0AB39MUT2_9ACTN</name>
<dbReference type="GO" id="GO:0046872">
    <property type="term" value="F:metal ion binding"/>
    <property type="evidence" value="ECO:0007669"/>
    <property type="project" value="UniProtKB-KW"/>
</dbReference>
<dbReference type="GO" id="GO:0043774">
    <property type="term" value="F:coenzyme F420-2 alpha-glutamyl ligase activity"/>
    <property type="evidence" value="ECO:0007669"/>
    <property type="project" value="TreeGrafter"/>
</dbReference>